<feature type="compositionally biased region" description="Basic residues" evidence="1">
    <location>
        <begin position="219"/>
        <end position="241"/>
    </location>
</feature>
<feature type="compositionally biased region" description="Low complexity" evidence="1">
    <location>
        <begin position="673"/>
        <end position="703"/>
    </location>
</feature>
<evidence type="ECO:0000256" key="1">
    <source>
        <dbReference type="SAM" id="MobiDB-lite"/>
    </source>
</evidence>
<keyword evidence="3" id="KW-1185">Reference proteome</keyword>
<feature type="compositionally biased region" description="Low complexity" evidence="1">
    <location>
        <begin position="477"/>
        <end position="487"/>
    </location>
</feature>
<dbReference type="AlphaFoldDB" id="A0AA38VP53"/>
<comment type="caution">
    <text evidence="2">The sequence shown here is derived from an EMBL/GenBank/DDBJ whole genome shotgun (WGS) entry which is preliminary data.</text>
</comment>
<gene>
    <name evidence="2" type="ORF">NKR23_g1642</name>
</gene>
<protein>
    <submittedName>
        <fullName evidence="2">Apopolysialoglyco-like protein</fullName>
    </submittedName>
</protein>
<feature type="compositionally biased region" description="Polar residues" evidence="1">
    <location>
        <begin position="1"/>
        <end position="12"/>
    </location>
</feature>
<dbReference type="Proteomes" id="UP001174694">
    <property type="component" value="Unassembled WGS sequence"/>
</dbReference>
<evidence type="ECO:0000313" key="3">
    <source>
        <dbReference type="Proteomes" id="UP001174694"/>
    </source>
</evidence>
<proteinExistence type="predicted"/>
<feature type="compositionally biased region" description="Low complexity" evidence="1">
    <location>
        <begin position="655"/>
        <end position="665"/>
    </location>
</feature>
<feature type="compositionally biased region" description="Basic and acidic residues" evidence="1">
    <location>
        <begin position="104"/>
        <end position="114"/>
    </location>
</feature>
<feature type="compositionally biased region" description="Low complexity" evidence="1">
    <location>
        <begin position="361"/>
        <end position="375"/>
    </location>
</feature>
<evidence type="ECO:0000313" key="2">
    <source>
        <dbReference type="EMBL" id="KAJ9155751.1"/>
    </source>
</evidence>
<feature type="compositionally biased region" description="Basic and acidic residues" evidence="1">
    <location>
        <begin position="435"/>
        <end position="449"/>
    </location>
</feature>
<reference evidence="2" key="1">
    <citation type="submission" date="2022-07" db="EMBL/GenBank/DDBJ databases">
        <title>Fungi with potential for degradation of polypropylene.</title>
        <authorList>
            <person name="Gostincar C."/>
        </authorList>
    </citation>
    <scope>NUCLEOTIDE SEQUENCE</scope>
    <source>
        <strain evidence="2">EXF-13308</strain>
    </source>
</reference>
<accession>A0AA38VP53</accession>
<feature type="compositionally biased region" description="Basic and acidic residues" evidence="1">
    <location>
        <begin position="264"/>
        <end position="280"/>
    </location>
</feature>
<feature type="compositionally biased region" description="Polar residues" evidence="1">
    <location>
        <begin position="539"/>
        <end position="550"/>
    </location>
</feature>
<dbReference type="EMBL" id="JANBVO010000003">
    <property type="protein sequence ID" value="KAJ9155751.1"/>
    <property type="molecule type" value="Genomic_DNA"/>
</dbReference>
<feature type="compositionally biased region" description="Low complexity" evidence="1">
    <location>
        <begin position="413"/>
        <end position="425"/>
    </location>
</feature>
<dbReference type="Gene3D" id="6.10.250.1010">
    <property type="match status" value="1"/>
</dbReference>
<feature type="compositionally biased region" description="Polar residues" evidence="1">
    <location>
        <begin position="576"/>
        <end position="594"/>
    </location>
</feature>
<organism evidence="2 3">
    <name type="scientific">Pleurostoma richardsiae</name>
    <dbReference type="NCBI Taxonomy" id="41990"/>
    <lineage>
        <taxon>Eukaryota</taxon>
        <taxon>Fungi</taxon>
        <taxon>Dikarya</taxon>
        <taxon>Ascomycota</taxon>
        <taxon>Pezizomycotina</taxon>
        <taxon>Sordariomycetes</taxon>
        <taxon>Sordariomycetidae</taxon>
        <taxon>Calosphaeriales</taxon>
        <taxon>Pleurostomataceae</taxon>
        <taxon>Pleurostoma</taxon>
    </lineage>
</organism>
<feature type="region of interest" description="Disordered" evidence="1">
    <location>
        <begin position="1"/>
        <end position="26"/>
    </location>
</feature>
<name>A0AA38VP53_9PEZI</name>
<sequence length="703" mass="73606">MAPSYRTATQTRRGNRSGFPEHDDFEGLPVRHWRQEWVHIAPPPPPDTSRHNDRWALELPHGMPKDWQLLAPHSQDLLRAARSGRLYKRSAPAEEDDADADAGLNDKTEKKEGAEEADGFAIKTWKLVPRNEEGQSVSRLAKRRKGTITIHSKAVTTQPGGPTVTRATVRRVDAAGNPYTQEVIVTDGQQVEGEVISTTVVQAVAPVNNALTPTASAPVRRRPPPPKKKSKAGRGRWKGRGRLPLPPTTHASVSQSAGGMEGAADIKGEPEGPDIIKTEGDNDASTNVDSEMPDASMLDEEEGDEGEDEGDEGEEGDGADDERETTETPEIENNSDEGLVDASGEPTPMPGISPPAPDMHSLSSGEEFSELSQQQPPHPSSLVQPHNPLHLQSPKIEGSPLKNVMVQSPIDPSPALTPLAASAPADSGPDESTGDVEHAVDAMANDHVDNATVDPHAQMSESMAAEPTEPPIEHAPAEPVEASPPEAMDVKPDPSPLPQGSEEDVSTAPEASAPVPEKTAPVPETSAPVLETSAPVPETSASVPETSASVPETGASVPETTTSAPETNAPYIKTETPATEQSAPSQGTPENNGPGQPEPASGAANAGEEEDEGPDLLGGLEAMLDQQAQETEEHPESGQHPATELQDEPSPAAPEPAAASAEAPPAEAPPAEAPETAAEPTGDQAGDAEPAPAQDAQDPTAED</sequence>
<feature type="region of interest" description="Disordered" evidence="1">
    <location>
        <begin position="87"/>
        <end position="117"/>
    </location>
</feature>
<feature type="compositionally biased region" description="Acidic residues" evidence="1">
    <location>
        <begin position="297"/>
        <end position="339"/>
    </location>
</feature>
<feature type="compositionally biased region" description="Pro residues" evidence="1">
    <location>
        <begin position="347"/>
        <end position="357"/>
    </location>
</feature>
<feature type="region of interest" description="Disordered" evidence="1">
    <location>
        <begin position="204"/>
        <end position="703"/>
    </location>
</feature>